<organism evidence="2 3">
    <name type="scientific">Jaapia argillacea MUCL 33604</name>
    <dbReference type="NCBI Taxonomy" id="933084"/>
    <lineage>
        <taxon>Eukaryota</taxon>
        <taxon>Fungi</taxon>
        <taxon>Dikarya</taxon>
        <taxon>Basidiomycota</taxon>
        <taxon>Agaricomycotina</taxon>
        <taxon>Agaricomycetes</taxon>
        <taxon>Agaricomycetidae</taxon>
        <taxon>Jaapiales</taxon>
        <taxon>Jaapiaceae</taxon>
        <taxon>Jaapia</taxon>
    </lineage>
</organism>
<dbReference type="EMBL" id="KL197735">
    <property type="protein sequence ID" value="KDQ53172.1"/>
    <property type="molecule type" value="Genomic_DNA"/>
</dbReference>
<feature type="region of interest" description="Disordered" evidence="1">
    <location>
        <begin position="24"/>
        <end position="85"/>
    </location>
</feature>
<reference evidence="3" key="1">
    <citation type="journal article" date="2014" name="Proc. Natl. Acad. Sci. U.S.A.">
        <title>Extensive sampling of basidiomycete genomes demonstrates inadequacy of the white-rot/brown-rot paradigm for wood decay fungi.</title>
        <authorList>
            <person name="Riley R."/>
            <person name="Salamov A.A."/>
            <person name="Brown D.W."/>
            <person name="Nagy L.G."/>
            <person name="Floudas D."/>
            <person name="Held B.W."/>
            <person name="Levasseur A."/>
            <person name="Lombard V."/>
            <person name="Morin E."/>
            <person name="Otillar R."/>
            <person name="Lindquist E.A."/>
            <person name="Sun H."/>
            <person name="LaButti K.M."/>
            <person name="Schmutz J."/>
            <person name="Jabbour D."/>
            <person name="Luo H."/>
            <person name="Baker S.E."/>
            <person name="Pisabarro A.G."/>
            <person name="Walton J.D."/>
            <person name="Blanchette R.A."/>
            <person name="Henrissat B."/>
            <person name="Martin F."/>
            <person name="Cullen D."/>
            <person name="Hibbett D.S."/>
            <person name="Grigoriev I.V."/>
        </authorList>
    </citation>
    <scope>NUCLEOTIDE SEQUENCE [LARGE SCALE GENOMIC DNA]</scope>
    <source>
        <strain evidence="3">MUCL 33604</strain>
    </source>
</reference>
<dbReference type="InParanoid" id="A0A067PPE8"/>
<sequence length="1008" mass="107168">MGPASGSVMEGVVSLVEEVKVAQTPLVSETHPESKLPGESPPAAVAAPEPPPPVESILEPIASTPIGHPCPDPSESVPGHSYGQAIQDVDGTGIVTEVVPADSDQVAAESEQPLLDSSSGPNTMDVDIHQELRKPHDDGLGEVNRQVHLEAAPAVSPPASAVQELAPTSMEESQMTAQPNMNQQSTPTAMAREPPEALPPQLESVVVEPDSVPMDIDEAIYSKHITPDLVVSHEESMLVDPSSPSSPIAAAPSVESSDHLRNASPKPQDEAKPIPADLPFVPLVVESVAGVILTPEGAIGEKEVLDTPAPVQIDRPEPPDSPFVFLATTGELNVQHEPAMPKPVTHAQGGEDFGYAQDSFPSQQSLSLKRLRSLSRDDEIPTPKRRVSPGLPPKTMESSIPAAPTTTTPPPQRMIPLQANLEVGQLSPKDPPPSPSQEYVSPRLSPTPDRGDESRTRDKQGSLSRLDTRESIVGAPPNSTTPLGSPSRTTISLPAEPEQPSGKDSRPSSVHGDPPTPKQRASPALSEAREPPVDPAPTATTGHPLSKITLFAPQLMPSTSTSSDMLIDSGEDDYVDPPSKPTPAPVAQPDGFHQGTEVEPSHSPQPVSGESSGPLPPAPDDMLEGDGGREVPNEAQLDSAPPARAPSPAKHKRALSLPPVITIDFGAINIPQPPSQSPSSASSATQVPLNGSATRDLSEGEIIISYSPRSNRTSSSKEEGEIINHLLPPSSLWNSLLDSPRINGIGARFPHLLPESLVMEQSHLAPPISRITPEDPSKIVVHPTVPTIDPPPEPVDGFDMEVASEDGEIPLTTGSKFGAAMTVVAMEWGKKSGPVTTMTFNITCTEIARISAWNNRRTSPNISKSLIFSLACYPFLDMVDAVRTDSGIPFEVVTSSLGSKWPETGNLQATVNDSDSRFLSPPFFVGADGLVDISSMLKEGENKIQLVQTSDMTEFVFALHCHTPTPTQLRQERERRMKERSWTKCLESLSKPLAMPSFNWDIGQFAAV</sequence>
<feature type="compositionally biased region" description="Low complexity" evidence="1">
    <location>
        <begin position="639"/>
        <end position="648"/>
    </location>
</feature>
<feature type="compositionally biased region" description="Polar residues" evidence="1">
    <location>
        <begin position="685"/>
        <end position="695"/>
    </location>
</feature>
<protein>
    <submittedName>
        <fullName evidence="2">Uncharacterized protein</fullName>
    </submittedName>
</protein>
<feature type="compositionally biased region" description="Basic and acidic residues" evidence="1">
    <location>
        <begin position="256"/>
        <end position="272"/>
    </location>
</feature>
<evidence type="ECO:0000313" key="3">
    <source>
        <dbReference type="Proteomes" id="UP000027265"/>
    </source>
</evidence>
<feature type="compositionally biased region" description="Low complexity" evidence="1">
    <location>
        <begin position="705"/>
        <end position="714"/>
    </location>
</feature>
<keyword evidence="3" id="KW-1185">Reference proteome</keyword>
<feature type="compositionally biased region" description="Basic and acidic residues" evidence="1">
    <location>
        <begin position="449"/>
        <end position="470"/>
    </location>
</feature>
<feature type="compositionally biased region" description="Low complexity" evidence="1">
    <location>
        <begin position="151"/>
        <end position="162"/>
    </location>
</feature>
<feature type="compositionally biased region" description="Polar residues" evidence="1">
    <location>
        <begin position="477"/>
        <end position="492"/>
    </location>
</feature>
<feature type="region of interest" description="Disordered" evidence="1">
    <location>
        <begin position="336"/>
        <end position="652"/>
    </location>
</feature>
<feature type="region of interest" description="Disordered" evidence="1">
    <location>
        <begin position="151"/>
        <end position="198"/>
    </location>
</feature>
<evidence type="ECO:0000313" key="2">
    <source>
        <dbReference type="EMBL" id="KDQ53172.1"/>
    </source>
</evidence>
<name>A0A067PPE8_9AGAM</name>
<feature type="region of interest" description="Disordered" evidence="1">
    <location>
        <begin position="234"/>
        <end position="275"/>
    </location>
</feature>
<dbReference type="HOGENOM" id="CLU_298271_0_0_1"/>
<dbReference type="Proteomes" id="UP000027265">
    <property type="component" value="Unassembled WGS sequence"/>
</dbReference>
<feature type="compositionally biased region" description="Polar residues" evidence="1">
    <location>
        <begin position="602"/>
        <end position="611"/>
    </location>
</feature>
<feature type="compositionally biased region" description="Polar residues" evidence="1">
    <location>
        <begin position="170"/>
        <end position="188"/>
    </location>
</feature>
<gene>
    <name evidence="2" type="ORF">JAAARDRAFT_61465</name>
</gene>
<feature type="region of interest" description="Disordered" evidence="1">
    <location>
        <begin position="104"/>
        <end position="125"/>
    </location>
</feature>
<accession>A0A067PPE8</accession>
<proteinExistence type="predicted"/>
<feature type="region of interest" description="Disordered" evidence="1">
    <location>
        <begin position="666"/>
        <end position="717"/>
    </location>
</feature>
<feature type="compositionally biased region" description="Low complexity" evidence="1">
    <location>
        <begin position="241"/>
        <end position="255"/>
    </location>
</feature>
<dbReference type="STRING" id="933084.A0A067PPE8"/>
<evidence type="ECO:0000256" key="1">
    <source>
        <dbReference type="SAM" id="MobiDB-lite"/>
    </source>
</evidence>
<dbReference type="OrthoDB" id="3040699at2759"/>
<dbReference type="AlphaFoldDB" id="A0A067PPE8"/>